<evidence type="ECO:0000259" key="1">
    <source>
        <dbReference type="Pfam" id="PF13476"/>
    </source>
</evidence>
<dbReference type="PANTHER" id="PTHR32182:SF22">
    <property type="entry name" value="ATP-DEPENDENT ENDONUCLEASE, OLD FAMILY-RELATED"/>
    <property type="match status" value="1"/>
</dbReference>
<sequence>MLRYEKLQIENFRCFSNLTVGNLGRVNLFVGKNGSGKTTLLEALFIHSGLYNPELAFRVNVF</sequence>
<dbReference type="GO" id="GO:0016887">
    <property type="term" value="F:ATP hydrolysis activity"/>
    <property type="evidence" value="ECO:0007669"/>
    <property type="project" value="InterPro"/>
</dbReference>
<dbReference type="RefSeq" id="WP_072757223.1">
    <property type="nucleotide sequence ID" value="NZ_FRDJ01000001.1"/>
</dbReference>
<dbReference type="PANTHER" id="PTHR32182">
    <property type="entry name" value="DNA REPLICATION AND REPAIR PROTEIN RECF"/>
    <property type="match status" value="1"/>
</dbReference>
<dbReference type="Gene3D" id="3.40.50.300">
    <property type="entry name" value="P-loop containing nucleotide triphosphate hydrolases"/>
    <property type="match status" value="1"/>
</dbReference>
<protein>
    <submittedName>
        <fullName evidence="2">AAA domain-containing protein</fullName>
    </submittedName>
</protein>
<dbReference type="EMBL" id="FRDJ01000001">
    <property type="protein sequence ID" value="SHN49127.1"/>
    <property type="molecule type" value="Genomic_DNA"/>
</dbReference>
<organism evidence="2 3">
    <name type="scientific">Fervidobacterium gondwanense DSM 13020</name>
    <dbReference type="NCBI Taxonomy" id="1121883"/>
    <lineage>
        <taxon>Bacteria</taxon>
        <taxon>Thermotogati</taxon>
        <taxon>Thermotogota</taxon>
        <taxon>Thermotogae</taxon>
        <taxon>Thermotogales</taxon>
        <taxon>Fervidobacteriaceae</taxon>
        <taxon>Fervidobacterium</taxon>
    </lineage>
</organism>
<reference evidence="3" key="1">
    <citation type="submission" date="2016-12" db="EMBL/GenBank/DDBJ databases">
        <authorList>
            <person name="Varghese N."/>
            <person name="Submissions S."/>
        </authorList>
    </citation>
    <scope>NUCLEOTIDE SEQUENCE [LARGE SCALE GENOMIC DNA]</scope>
    <source>
        <strain evidence="3">DSM 13020</strain>
    </source>
</reference>
<dbReference type="STRING" id="1121883.SAMN02745226_00097"/>
<dbReference type="Proteomes" id="UP000184207">
    <property type="component" value="Unassembled WGS sequence"/>
</dbReference>
<feature type="domain" description="Rad50/SbcC-type AAA" evidence="1">
    <location>
        <begin position="6"/>
        <end position="45"/>
    </location>
</feature>
<dbReference type="GO" id="GO:0000731">
    <property type="term" value="P:DNA synthesis involved in DNA repair"/>
    <property type="evidence" value="ECO:0007669"/>
    <property type="project" value="TreeGrafter"/>
</dbReference>
<accession>A0A1M7RS30</accession>
<gene>
    <name evidence="2" type="ORF">SAMN02745226_00097</name>
</gene>
<dbReference type="SUPFAM" id="SSF52540">
    <property type="entry name" value="P-loop containing nucleoside triphosphate hydrolases"/>
    <property type="match status" value="1"/>
</dbReference>
<evidence type="ECO:0000313" key="2">
    <source>
        <dbReference type="EMBL" id="SHN49127.1"/>
    </source>
</evidence>
<name>A0A1M7RS30_FERGO</name>
<evidence type="ECO:0000313" key="3">
    <source>
        <dbReference type="Proteomes" id="UP000184207"/>
    </source>
</evidence>
<dbReference type="GO" id="GO:0006302">
    <property type="term" value="P:double-strand break repair"/>
    <property type="evidence" value="ECO:0007669"/>
    <property type="project" value="InterPro"/>
</dbReference>
<dbReference type="InterPro" id="IPR038729">
    <property type="entry name" value="Rad50/SbcC_AAA"/>
</dbReference>
<keyword evidence="3" id="KW-1185">Reference proteome</keyword>
<dbReference type="OrthoDB" id="9795626at2"/>
<dbReference type="InterPro" id="IPR027417">
    <property type="entry name" value="P-loop_NTPase"/>
</dbReference>
<dbReference type="AlphaFoldDB" id="A0A1M7RS30"/>
<dbReference type="Pfam" id="PF13476">
    <property type="entry name" value="AAA_23"/>
    <property type="match status" value="1"/>
</dbReference>
<proteinExistence type="predicted"/>